<comment type="caution">
    <text evidence="3">The sequence shown here is derived from an EMBL/GenBank/DDBJ whole genome shotgun (WGS) entry which is preliminary data.</text>
</comment>
<feature type="signal peptide" evidence="1">
    <location>
        <begin position="1"/>
        <end position="24"/>
    </location>
</feature>
<dbReference type="PANTHER" id="PTHR43265">
    <property type="entry name" value="ESTERASE ESTD"/>
    <property type="match status" value="1"/>
</dbReference>
<dbReference type="RefSeq" id="WP_209621126.1">
    <property type="nucleotide sequence ID" value="NZ_JAGJRS010000022.1"/>
</dbReference>
<keyword evidence="3" id="KW-0378">Hydrolase</keyword>
<sequence>MLLRTTVLAALGSAALLCSGHALAESPSAACGIRTTAMAEALGHGDFAKAVADFTPELAGKLDAKALGQAWASLQSQSGAYRSHATPLVRANVMSTDLVFAKGTQVMLTRCDPQDRIETVRIMPKAVAGLLSRAVKPHPEQPHALAGGGRVLRLDVPSPAGPLFGALTLPSGEGPFPAVVLVSGSGDNDRDELIGPNRPFKDIAEGLARMGIASLRYDKRNFDYNQTWGDKSGRVIDSEVTDDAVTAARVLAKQPHIDARRVFVVGHSLGAMMAPRIGRRDPQLAGLVLMAGPARHILDALEQQAREQSVRAGLSAEDVQKNVQAVIDEKALLAKVGPDEDAPAGNFNNAPQTYWLSWQRVDPVADARALSIPMLFLQGASDFQVSPTLDFGRWKQLLGQRDGTVFHLYPGLSHLFMPAGKTGTIADYTKPAAVDPKVIADLATWIKAQPAREKAANAAP</sequence>
<evidence type="ECO:0000313" key="4">
    <source>
        <dbReference type="Proteomes" id="UP000823790"/>
    </source>
</evidence>
<reference evidence="3 4" key="1">
    <citation type="submission" date="2021-04" db="EMBL/GenBank/DDBJ databases">
        <authorList>
            <person name="Huq M.A."/>
        </authorList>
    </citation>
    <scope>NUCLEOTIDE SEQUENCE [LARGE SCALE GENOMIC DNA]</scope>
    <source>
        <strain evidence="3 4">MAH-13</strain>
    </source>
</reference>
<dbReference type="Proteomes" id="UP000823790">
    <property type="component" value="Unassembled WGS sequence"/>
</dbReference>
<keyword evidence="1" id="KW-0732">Signal</keyword>
<dbReference type="InterPro" id="IPR053145">
    <property type="entry name" value="AB_hydrolase_Est10"/>
</dbReference>
<keyword evidence="4" id="KW-1185">Reference proteome</keyword>
<dbReference type="GO" id="GO:0016787">
    <property type="term" value="F:hydrolase activity"/>
    <property type="evidence" value="ECO:0007669"/>
    <property type="project" value="UniProtKB-KW"/>
</dbReference>
<feature type="domain" description="Serine aminopeptidase S33" evidence="2">
    <location>
        <begin position="200"/>
        <end position="416"/>
    </location>
</feature>
<protein>
    <submittedName>
        <fullName evidence="3">Alpha/beta fold hydrolase</fullName>
    </submittedName>
</protein>
<dbReference type="InterPro" id="IPR029058">
    <property type="entry name" value="AB_hydrolase_fold"/>
</dbReference>
<name>A0ABS4DPV3_9GAMM</name>
<dbReference type="EMBL" id="JAGJRS010000022">
    <property type="protein sequence ID" value="MBP1475082.1"/>
    <property type="molecule type" value="Genomic_DNA"/>
</dbReference>
<evidence type="ECO:0000259" key="2">
    <source>
        <dbReference type="Pfam" id="PF12146"/>
    </source>
</evidence>
<proteinExistence type="predicted"/>
<dbReference type="Pfam" id="PF12146">
    <property type="entry name" value="Hydrolase_4"/>
    <property type="match status" value="1"/>
</dbReference>
<dbReference type="Gene3D" id="3.40.50.1820">
    <property type="entry name" value="alpha/beta hydrolase"/>
    <property type="match status" value="1"/>
</dbReference>
<evidence type="ECO:0000313" key="3">
    <source>
        <dbReference type="EMBL" id="MBP1475082.1"/>
    </source>
</evidence>
<dbReference type="PANTHER" id="PTHR43265:SF1">
    <property type="entry name" value="ESTERASE ESTD"/>
    <property type="match status" value="1"/>
</dbReference>
<gene>
    <name evidence="3" type="ORF">J7I44_12280</name>
</gene>
<feature type="chain" id="PRO_5045756946" evidence="1">
    <location>
        <begin position="25"/>
        <end position="460"/>
    </location>
</feature>
<dbReference type="InterPro" id="IPR022742">
    <property type="entry name" value="Hydrolase_4"/>
</dbReference>
<evidence type="ECO:0000256" key="1">
    <source>
        <dbReference type="SAM" id="SignalP"/>
    </source>
</evidence>
<organism evidence="3 4">
    <name type="scientific">Frateuria flava</name>
    <dbReference type="NCBI Taxonomy" id="2821489"/>
    <lineage>
        <taxon>Bacteria</taxon>
        <taxon>Pseudomonadati</taxon>
        <taxon>Pseudomonadota</taxon>
        <taxon>Gammaproteobacteria</taxon>
        <taxon>Lysobacterales</taxon>
        <taxon>Rhodanobacteraceae</taxon>
        <taxon>Frateuria</taxon>
    </lineage>
</organism>
<accession>A0ABS4DPV3</accession>
<dbReference type="SUPFAM" id="SSF53474">
    <property type="entry name" value="alpha/beta-Hydrolases"/>
    <property type="match status" value="1"/>
</dbReference>